<comment type="caution">
    <text evidence="2">The sequence shown here is derived from an EMBL/GenBank/DDBJ whole genome shotgun (WGS) entry which is preliminary data.</text>
</comment>
<reference evidence="2 3" key="1">
    <citation type="journal article" date="2013" name="Mar. Genomics">
        <title>Expression of sulfatases in Rhodopirellula baltica and the diversity of sulfatases in the genus Rhodopirellula.</title>
        <authorList>
            <person name="Wegner C.E."/>
            <person name="Richter-Heitmann T."/>
            <person name="Klindworth A."/>
            <person name="Klockow C."/>
            <person name="Richter M."/>
            <person name="Achstetter T."/>
            <person name="Glockner F.O."/>
            <person name="Harder J."/>
        </authorList>
    </citation>
    <scope>NUCLEOTIDE SEQUENCE [LARGE SCALE GENOMIC DNA]</scope>
    <source>
        <strain evidence="2 3">SM41</strain>
    </source>
</reference>
<dbReference type="AlphaFoldDB" id="M5U5X1"/>
<name>M5U5X1_9BACT</name>
<keyword evidence="3" id="KW-1185">Reference proteome</keyword>
<feature type="region of interest" description="Disordered" evidence="1">
    <location>
        <begin position="123"/>
        <end position="142"/>
    </location>
</feature>
<evidence type="ECO:0000313" key="3">
    <source>
        <dbReference type="Proteomes" id="UP000011885"/>
    </source>
</evidence>
<gene>
    <name evidence="2" type="ORF">RSSM_05326</name>
</gene>
<feature type="compositionally biased region" description="Acidic residues" evidence="1">
    <location>
        <begin position="131"/>
        <end position="142"/>
    </location>
</feature>
<organism evidence="2 3">
    <name type="scientific">Rhodopirellula sallentina SM41</name>
    <dbReference type="NCBI Taxonomy" id="1263870"/>
    <lineage>
        <taxon>Bacteria</taxon>
        <taxon>Pseudomonadati</taxon>
        <taxon>Planctomycetota</taxon>
        <taxon>Planctomycetia</taxon>
        <taxon>Pirellulales</taxon>
        <taxon>Pirellulaceae</taxon>
        <taxon>Rhodopirellula</taxon>
    </lineage>
</organism>
<proteinExistence type="predicted"/>
<feature type="compositionally biased region" description="Acidic residues" evidence="1">
    <location>
        <begin position="205"/>
        <end position="220"/>
    </location>
</feature>
<protein>
    <submittedName>
        <fullName evidence="2">Secreted protein</fullName>
    </submittedName>
</protein>
<feature type="non-terminal residue" evidence="2">
    <location>
        <position position="250"/>
    </location>
</feature>
<dbReference type="Proteomes" id="UP000011885">
    <property type="component" value="Unassembled WGS sequence"/>
</dbReference>
<feature type="region of interest" description="Disordered" evidence="1">
    <location>
        <begin position="62"/>
        <end position="96"/>
    </location>
</feature>
<accession>M5U5X1</accession>
<feature type="region of interest" description="Disordered" evidence="1">
    <location>
        <begin position="154"/>
        <end position="250"/>
    </location>
</feature>
<feature type="compositionally biased region" description="Pro residues" evidence="1">
    <location>
        <begin position="64"/>
        <end position="73"/>
    </location>
</feature>
<dbReference type="EMBL" id="ANOH01000367">
    <property type="protein sequence ID" value="EMI53241.1"/>
    <property type="molecule type" value="Genomic_DNA"/>
</dbReference>
<feature type="compositionally biased region" description="Basic and acidic residues" evidence="1">
    <location>
        <begin position="240"/>
        <end position="250"/>
    </location>
</feature>
<evidence type="ECO:0000313" key="2">
    <source>
        <dbReference type="EMBL" id="EMI53241.1"/>
    </source>
</evidence>
<sequence>MVSVLPQLLVGLVSFMMLTEPSAAAPRGGFFGAFLGENDEEDKPKPPVPPMGQMIRPMVVSRPMPRPIAPPAIPTFVDEKPSPLQAESRTADNPVPAETEMAEATTDLDLSLNVAKVSAKPAPIESACSDSSDDAELDSDEADLTLDEALANLDASEDEMTFNAPTNDEEMTSEAAVDHLAAELYDELPPLEQEPRDDGGASIEADMDADMDAEQEDEAEIASLELTEPSLDEQSLADQVPHRSATDAKL</sequence>
<evidence type="ECO:0000256" key="1">
    <source>
        <dbReference type="SAM" id="MobiDB-lite"/>
    </source>
</evidence>